<dbReference type="SUPFAM" id="SSF47336">
    <property type="entry name" value="ACP-like"/>
    <property type="match status" value="1"/>
</dbReference>
<protein>
    <submittedName>
        <fullName evidence="2">Acyl carrier protein</fullName>
    </submittedName>
</protein>
<evidence type="ECO:0000313" key="3">
    <source>
        <dbReference type="Proteomes" id="UP000650524"/>
    </source>
</evidence>
<dbReference type="EMBL" id="JACNJD010000294">
    <property type="protein sequence ID" value="MBC8178619.1"/>
    <property type="molecule type" value="Genomic_DNA"/>
</dbReference>
<dbReference type="AlphaFoldDB" id="A0A8J6N324"/>
<dbReference type="Pfam" id="PF00550">
    <property type="entry name" value="PP-binding"/>
    <property type="match status" value="1"/>
</dbReference>
<organism evidence="2 3">
    <name type="scientific">Candidatus Desulfacyla euxinica</name>
    <dbReference type="NCBI Taxonomy" id="2841693"/>
    <lineage>
        <taxon>Bacteria</taxon>
        <taxon>Deltaproteobacteria</taxon>
        <taxon>Candidatus Desulfacyla</taxon>
    </lineage>
</organism>
<dbReference type="PROSITE" id="PS50075">
    <property type="entry name" value="CARRIER"/>
    <property type="match status" value="1"/>
</dbReference>
<dbReference type="Gene3D" id="1.10.1200.10">
    <property type="entry name" value="ACP-like"/>
    <property type="match status" value="1"/>
</dbReference>
<evidence type="ECO:0000259" key="1">
    <source>
        <dbReference type="PROSITE" id="PS50075"/>
    </source>
</evidence>
<gene>
    <name evidence="2" type="ORF">H8E19_14535</name>
</gene>
<dbReference type="InterPro" id="IPR009081">
    <property type="entry name" value="PP-bd_ACP"/>
</dbReference>
<dbReference type="Proteomes" id="UP000650524">
    <property type="component" value="Unassembled WGS sequence"/>
</dbReference>
<name>A0A8J6N324_9DELT</name>
<comment type="caution">
    <text evidence="2">The sequence shown here is derived from an EMBL/GenBank/DDBJ whole genome shotgun (WGS) entry which is preliminary data.</text>
</comment>
<dbReference type="InterPro" id="IPR036736">
    <property type="entry name" value="ACP-like_sf"/>
</dbReference>
<feature type="domain" description="Carrier" evidence="1">
    <location>
        <begin position="1"/>
        <end position="80"/>
    </location>
</feature>
<reference evidence="2 3" key="1">
    <citation type="submission" date="2020-08" db="EMBL/GenBank/DDBJ databases">
        <title>Bridging the membrane lipid divide: bacteria of the FCB group superphylum have the potential to synthesize archaeal ether lipids.</title>
        <authorList>
            <person name="Villanueva L."/>
            <person name="Von Meijenfeldt F.A.B."/>
            <person name="Westbye A.B."/>
            <person name="Yadav S."/>
            <person name="Hopmans E.C."/>
            <person name="Dutilh B.E."/>
            <person name="Sinninghe Damste J.S."/>
        </authorList>
    </citation>
    <scope>NUCLEOTIDE SEQUENCE [LARGE SCALE GENOMIC DNA]</scope>
    <source>
        <strain evidence="2">NIOZ-UU27</strain>
    </source>
</reference>
<proteinExistence type="predicted"/>
<accession>A0A8J6N324</accession>
<sequence>MTREEIQSKILMIFKEEFEIANPGLDENLTEKYDFDSIDALELLGEIETMLGIGLTRDEKKASMDIRTINQICDYIEQLAKKRSL</sequence>
<evidence type="ECO:0000313" key="2">
    <source>
        <dbReference type="EMBL" id="MBC8178619.1"/>
    </source>
</evidence>